<gene>
    <name evidence="2" type="ORF">B0T23DRAFT_443117</name>
</gene>
<dbReference type="AlphaFoldDB" id="A0AAJ0MPV3"/>
<comment type="caution">
    <text evidence="2">The sequence shown here is derived from an EMBL/GenBank/DDBJ whole genome shotgun (WGS) entry which is preliminary data.</text>
</comment>
<dbReference type="RefSeq" id="XP_062691396.1">
    <property type="nucleotide sequence ID" value="XM_062840844.1"/>
</dbReference>
<protein>
    <submittedName>
        <fullName evidence="2">Uncharacterized protein</fullName>
    </submittedName>
</protein>
<evidence type="ECO:0000313" key="3">
    <source>
        <dbReference type="Proteomes" id="UP001285908"/>
    </source>
</evidence>
<keyword evidence="3" id="KW-1185">Reference proteome</keyword>
<feature type="compositionally biased region" description="Acidic residues" evidence="1">
    <location>
        <begin position="40"/>
        <end position="52"/>
    </location>
</feature>
<feature type="compositionally biased region" description="Low complexity" evidence="1">
    <location>
        <begin position="104"/>
        <end position="131"/>
    </location>
</feature>
<dbReference type="GeneID" id="87878466"/>
<feature type="region of interest" description="Disordered" evidence="1">
    <location>
        <begin position="1"/>
        <end position="137"/>
    </location>
</feature>
<feature type="compositionally biased region" description="Acidic residues" evidence="1">
    <location>
        <begin position="60"/>
        <end position="76"/>
    </location>
</feature>
<feature type="compositionally biased region" description="Basic and acidic residues" evidence="1">
    <location>
        <begin position="1"/>
        <end position="29"/>
    </location>
</feature>
<reference evidence="2 3" key="1">
    <citation type="journal article" date="2023" name="Mol. Phylogenet. Evol.">
        <title>Genome-scale phylogeny and comparative genomics of the fungal order Sordariales.</title>
        <authorList>
            <person name="Hensen N."/>
            <person name="Bonometti L."/>
            <person name="Westerberg I."/>
            <person name="Brannstrom I.O."/>
            <person name="Guillou S."/>
            <person name="Cros-Aarteil S."/>
            <person name="Calhoun S."/>
            <person name="Haridas S."/>
            <person name="Kuo A."/>
            <person name="Mondo S."/>
            <person name="Pangilinan J."/>
            <person name="Riley R."/>
            <person name="LaButti K."/>
            <person name="Andreopoulos B."/>
            <person name="Lipzen A."/>
            <person name="Chen C."/>
            <person name="Yan M."/>
            <person name="Daum C."/>
            <person name="Ng V."/>
            <person name="Clum A."/>
            <person name="Steindorff A."/>
            <person name="Ohm R.A."/>
            <person name="Martin F."/>
            <person name="Silar P."/>
            <person name="Natvig D.O."/>
            <person name="Lalanne C."/>
            <person name="Gautier V."/>
            <person name="Ament-Velasquez S.L."/>
            <person name="Kruys A."/>
            <person name="Hutchinson M.I."/>
            <person name="Powell A.J."/>
            <person name="Barry K."/>
            <person name="Miller A.N."/>
            <person name="Grigoriev I.V."/>
            <person name="Debuchy R."/>
            <person name="Gladieux P."/>
            <person name="Hiltunen Thoren M."/>
            <person name="Johannesson H."/>
        </authorList>
    </citation>
    <scope>NUCLEOTIDE SEQUENCE [LARGE SCALE GENOMIC DNA]</scope>
    <source>
        <strain evidence="2 3">FGSC 10403</strain>
    </source>
</reference>
<evidence type="ECO:0000313" key="2">
    <source>
        <dbReference type="EMBL" id="KAK3490213.1"/>
    </source>
</evidence>
<dbReference type="EMBL" id="JAULSX010000005">
    <property type="protein sequence ID" value="KAK3490213.1"/>
    <property type="molecule type" value="Genomic_DNA"/>
</dbReference>
<organism evidence="2 3">
    <name type="scientific">Neurospora hispaniola</name>
    <dbReference type="NCBI Taxonomy" id="588809"/>
    <lineage>
        <taxon>Eukaryota</taxon>
        <taxon>Fungi</taxon>
        <taxon>Dikarya</taxon>
        <taxon>Ascomycota</taxon>
        <taxon>Pezizomycotina</taxon>
        <taxon>Sordariomycetes</taxon>
        <taxon>Sordariomycetidae</taxon>
        <taxon>Sordariales</taxon>
        <taxon>Sordariaceae</taxon>
        <taxon>Neurospora</taxon>
    </lineage>
</organism>
<sequence>MDGQKRPIAPDHHESDQHDRPSKRQKTEVTESSEAVVGGEEQENQEEQDDKEENERENGEISDDGENETDDDDDDSLPSLDLWEWPPSPLPGIQEQDQAHDEPGQQLNQQQQEQQQQEQQQVIAAQQEPQQQPHPEPVVPVAVMPHQHHETQIVAGLPTPVLVPQGGHPHEAQIVMGLATPAPEAEMHLPIVPDDGFALPPPVLAVMPEPVAPAVVVPHQQHETQIVAGLPTPVLVPQHPHEAQIVMGLATPAPEGELQLGLNLPAAVPDDGFALPPPVIAVMG</sequence>
<dbReference type="Proteomes" id="UP001285908">
    <property type="component" value="Unassembled WGS sequence"/>
</dbReference>
<name>A0AAJ0MPV3_9PEZI</name>
<accession>A0AAJ0MPV3</accession>
<proteinExistence type="predicted"/>
<evidence type="ECO:0000256" key="1">
    <source>
        <dbReference type="SAM" id="MobiDB-lite"/>
    </source>
</evidence>